<evidence type="ECO:0000313" key="3">
    <source>
        <dbReference type="Proteomes" id="UP000317238"/>
    </source>
</evidence>
<protein>
    <submittedName>
        <fullName evidence="2">Putative S-adenosylmethionine-dependent methyltransferase</fullName>
        <ecNumber evidence="2">2.1.1.-</ecNumber>
    </submittedName>
</protein>
<evidence type="ECO:0000259" key="1">
    <source>
        <dbReference type="Pfam" id="PF08241"/>
    </source>
</evidence>
<comment type="caution">
    <text evidence="2">The sequence shown here is derived from an EMBL/GenBank/DDBJ whole genome shotgun (WGS) entry which is preliminary data.</text>
</comment>
<reference evidence="2 3" key="1">
    <citation type="submission" date="2019-02" db="EMBL/GenBank/DDBJ databases">
        <title>Deep-cultivation of Planctomycetes and their phenomic and genomic characterization uncovers novel biology.</title>
        <authorList>
            <person name="Wiegand S."/>
            <person name="Jogler M."/>
            <person name="Boedeker C."/>
            <person name="Pinto D."/>
            <person name="Vollmers J."/>
            <person name="Rivas-Marin E."/>
            <person name="Kohn T."/>
            <person name="Peeters S.H."/>
            <person name="Heuer A."/>
            <person name="Rast P."/>
            <person name="Oberbeckmann S."/>
            <person name="Bunk B."/>
            <person name="Jeske O."/>
            <person name="Meyerdierks A."/>
            <person name="Storesund J.E."/>
            <person name="Kallscheuer N."/>
            <person name="Luecker S."/>
            <person name="Lage O.M."/>
            <person name="Pohl T."/>
            <person name="Merkel B.J."/>
            <person name="Hornburger P."/>
            <person name="Mueller R.-W."/>
            <person name="Bruemmer F."/>
            <person name="Labrenz M."/>
            <person name="Spormann A.M."/>
            <person name="Op Den Camp H."/>
            <person name="Overmann J."/>
            <person name="Amann R."/>
            <person name="Jetten M.S.M."/>
            <person name="Mascher T."/>
            <person name="Medema M.H."/>
            <person name="Devos D.P."/>
            <person name="Kaster A.-K."/>
            <person name="Ovreas L."/>
            <person name="Rohde M."/>
            <person name="Galperin M.Y."/>
            <person name="Jogler C."/>
        </authorList>
    </citation>
    <scope>NUCLEOTIDE SEQUENCE [LARGE SCALE GENOMIC DNA]</scope>
    <source>
        <strain evidence="2 3">Pan14r</strain>
    </source>
</reference>
<dbReference type="Pfam" id="PF08241">
    <property type="entry name" value="Methyltransf_11"/>
    <property type="match status" value="1"/>
</dbReference>
<accession>A0A5C5Y2P9</accession>
<dbReference type="RefSeq" id="WP_145300661.1">
    <property type="nucleotide sequence ID" value="NZ_CP036319.1"/>
</dbReference>
<dbReference type="Gene3D" id="2.20.130.10">
    <property type="entry name" value="CAC2371-like domains"/>
    <property type="match status" value="1"/>
</dbReference>
<gene>
    <name evidence="2" type="ORF">Pan14r_23030</name>
</gene>
<name>A0A5C5Y2P9_9PLAN</name>
<evidence type="ECO:0000313" key="2">
    <source>
        <dbReference type="EMBL" id="TWT70006.1"/>
    </source>
</evidence>
<organism evidence="2 3">
    <name type="scientific">Crateriforma conspicua</name>
    <dbReference type="NCBI Taxonomy" id="2527996"/>
    <lineage>
        <taxon>Bacteria</taxon>
        <taxon>Pseudomonadati</taxon>
        <taxon>Planctomycetota</taxon>
        <taxon>Planctomycetia</taxon>
        <taxon>Planctomycetales</taxon>
        <taxon>Planctomycetaceae</taxon>
        <taxon>Crateriforma</taxon>
    </lineage>
</organism>
<dbReference type="InterPro" id="IPR029063">
    <property type="entry name" value="SAM-dependent_MTases_sf"/>
</dbReference>
<dbReference type="SUPFAM" id="SSF53335">
    <property type="entry name" value="S-adenosyl-L-methionine-dependent methyltransferases"/>
    <property type="match status" value="1"/>
</dbReference>
<dbReference type="EMBL" id="SJPL01000001">
    <property type="protein sequence ID" value="TWT70006.1"/>
    <property type="molecule type" value="Genomic_DNA"/>
</dbReference>
<keyword evidence="2" id="KW-0489">Methyltransferase</keyword>
<dbReference type="Gene3D" id="3.40.50.150">
    <property type="entry name" value="Vaccinia Virus protein VP39"/>
    <property type="match status" value="1"/>
</dbReference>
<dbReference type="AlphaFoldDB" id="A0A5C5Y2P9"/>
<dbReference type="EC" id="2.1.1.-" evidence="2"/>
<dbReference type="InterPro" id="IPR013216">
    <property type="entry name" value="Methyltransf_11"/>
</dbReference>
<dbReference type="OrthoDB" id="9791837at2"/>
<keyword evidence="3" id="KW-1185">Reference proteome</keyword>
<dbReference type="CDD" id="cd02440">
    <property type="entry name" value="AdoMet_MTases"/>
    <property type="match status" value="1"/>
</dbReference>
<sequence length="252" mass="27361">MSEENATLDAYRSDLAHIHDVGFGRFAGAAARTVVDHLRARDVRCGLVVDIGCGGGIAARIFADAGYQVLGCDVSGASVGIARERVPEASFQVGSYVDLVVPPAVAVVTIGEVLNYVFDPRCDRSARQAFFRRLFRSLLPGGLFLLDVAGPSRAPRQPTRTFAEGDHWAVLVETAFELDLLTRQITTFVREGAFYRRDTETHRLRLYPAVEVVDDLQQAGFDVVQVDCYADVPLLDGMHGFLATKAAAGSPM</sequence>
<keyword evidence="2" id="KW-0808">Transferase</keyword>
<dbReference type="Proteomes" id="UP000317238">
    <property type="component" value="Unassembled WGS sequence"/>
</dbReference>
<dbReference type="GO" id="GO:0008757">
    <property type="term" value="F:S-adenosylmethionine-dependent methyltransferase activity"/>
    <property type="evidence" value="ECO:0007669"/>
    <property type="project" value="InterPro"/>
</dbReference>
<feature type="domain" description="Methyltransferase type 11" evidence="1">
    <location>
        <begin position="49"/>
        <end position="145"/>
    </location>
</feature>
<dbReference type="PANTHER" id="PTHR43861">
    <property type="entry name" value="TRANS-ACONITATE 2-METHYLTRANSFERASE-RELATED"/>
    <property type="match status" value="1"/>
</dbReference>
<dbReference type="GO" id="GO:0032259">
    <property type="term" value="P:methylation"/>
    <property type="evidence" value="ECO:0007669"/>
    <property type="project" value="UniProtKB-KW"/>
</dbReference>
<proteinExistence type="predicted"/>